<dbReference type="EMBL" id="JBHUHV010000058">
    <property type="protein sequence ID" value="MFD2068947.1"/>
    <property type="molecule type" value="Genomic_DNA"/>
</dbReference>
<evidence type="ECO:0000256" key="2">
    <source>
        <dbReference type="ARBA" id="ARBA00023052"/>
    </source>
</evidence>
<evidence type="ECO:0000313" key="8">
    <source>
        <dbReference type="EMBL" id="MFD2068947.1"/>
    </source>
</evidence>
<dbReference type="Gene3D" id="3.40.50.970">
    <property type="match status" value="2"/>
</dbReference>
<dbReference type="InterPro" id="IPR047211">
    <property type="entry name" value="POXB-like"/>
</dbReference>
<keyword evidence="9" id="KW-1185">Reference proteome</keyword>
<dbReference type="InterPro" id="IPR011766">
    <property type="entry name" value="TPP_enzyme_TPP-bd"/>
</dbReference>
<dbReference type="Pfam" id="PF00205">
    <property type="entry name" value="TPP_enzyme_M"/>
    <property type="match status" value="1"/>
</dbReference>
<comment type="caution">
    <text evidence="8">The sequence shown here is derived from an EMBL/GenBank/DDBJ whole genome shotgun (WGS) entry which is preliminary data.</text>
</comment>
<dbReference type="PROSITE" id="PS00187">
    <property type="entry name" value="TPP_ENZYMES"/>
    <property type="match status" value="1"/>
</dbReference>
<evidence type="ECO:0000256" key="1">
    <source>
        <dbReference type="ARBA" id="ARBA00007812"/>
    </source>
</evidence>
<dbReference type="SUPFAM" id="SSF52467">
    <property type="entry name" value="DHS-like NAD/FAD-binding domain"/>
    <property type="match status" value="1"/>
</dbReference>
<dbReference type="PANTHER" id="PTHR42981">
    <property type="entry name" value="PYRUVATE DEHYDROGENASE [UBIQUINONE]"/>
    <property type="match status" value="1"/>
</dbReference>
<dbReference type="InterPro" id="IPR012001">
    <property type="entry name" value="Thiamin_PyroP_enz_TPP-bd_dom"/>
</dbReference>
<evidence type="ECO:0000259" key="7">
    <source>
        <dbReference type="Pfam" id="PF02776"/>
    </source>
</evidence>
<evidence type="ECO:0000259" key="6">
    <source>
        <dbReference type="Pfam" id="PF02775"/>
    </source>
</evidence>
<dbReference type="PANTHER" id="PTHR42981:SF2">
    <property type="entry name" value="PYRUVATE DEHYDROGENASE [UBIQUINONE]"/>
    <property type="match status" value="1"/>
</dbReference>
<reference evidence="9" key="1">
    <citation type="journal article" date="2019" name="Int. J. Syst. Evol. Microbiol.">
        <title>The Global Catalogue of Microorganisms (GCM) 10K type strain sequencing project: providing services to taxonomists for standard genome sequencing and annotation.</title>
        <authorList>
            <consortium name="The Broad Institute Genomics Platform"/>
            <consortium name="The Broad Institute Genome Sequencing Center for Infectious Disease"/>
            <person name="Wu L."/>
            <person name="Ma J."/>
        </authorList>
    </citation>
    <scope>NUCLEOTIDE SEQUENCE [LARGE SCALE GENOMIC DNA]</scope>
    <source>
        <strain evidence="9">JCM 16545</strain>
    </source>
</reference>
<organism evidence="8 9">
    <name type="scientific">Pontibacter silvestris</name>
    <dbReference type="NCBI Taxonomy" id="2305183"/>
    <lineage>
        <taxon>Bacteria</taxon>
        <taxon>Pseudomonadati</taxon>
        <taxon>Bacteroidota</taxon>
        <taxon>Cytophagia</taxon>
        <taxon>Cytophagales</taxon>
        <taxon>Hymenobacteraceae</taxon>
        <taxon>Pontibacter</taxon>
    </lineage>
</organism>
<evidence type="ECO:0000313" key="9">
    <source>
        <dbReference type="Proteomes" id="UP001597369"/>
    </source>
</evidence>
<evidence type="ECO:0000256" key="3">
    <source>
        <dbReference type="RuleBase" id="RU362132"/>
    </source>
</evidence>
<dbReference type="RefSeq" id="WP_229957634.1">
    <property type="nucleotide sequence ID" value="NZ_JAJJWI010000001.1"/>
</dbReference>
<feature type="domain" description="Thiamine pyrophosphate enzyme TPP-binding" evidence="6">
    <location>
        <begin position="388"/>
        <end position="542"/>
    </location>
</feature>
<sequence length="592" mass="65363">MEQKVSDFIVERLSKWGIKRIFGYPGDGINGIMGAMNRADGLLEFIQVRHEEMASMMACAHAKFTGEVGVCFATSGPGAIHLLNGLYDAKLDHQPVVAIVGQKARTALGGHAQQEVDLMSLFKDVAGEYVQMAMDASQVRHLVDRAIRIAKAQRTVTCVIIPNDVQELEYQDPPHKHQTVHSGIGYSEPRIIPRDEDLQRAAEVLNAGKKVAILIGAGAMKAAEEVSQVADILGTGVAKAYLGKAALPDELPFVTGAIGFFGTDATHAMMTECDTLLMIGSSFPYAEFLPQEGQARGVQIDIDGRMLSIRYPMEVPLTGDSAETLRALIPLLKRKEDRSWREKIERNIKEWWKQVEELASKEANPLNPRLVFEKLSPKLPDNCILMSDSGSTSSWMAQHIRMRDGMQFSVSGTLATMGCAVPYAIAAKFAYPERLVIGFAGDGAMQMNGNEELITIKKYWQQWSDPRLIIVVLNNQDLNFVTWEQRLMEGEPKFDASQVLPDFNYAQYAESLGLIGIRVDHPEQVEAAWEKALQADRPVVFEAVTDPEIVTLTPKVAAKFSESLASAIDKGDKPAGQHLEEPLKTEVEKARE</sequence>
<comment type="similarity">
    <text evidence="1 3">Belongs to the TPP enzyme family.</text>
</comment>
<dbReference type="SUPFAM" id="SSF52518">
    <property type="entry name" value="Thiamin diphosphate-binding fold (THDP-binding)"/>
    <property type="match status" value="2"/>
</dbReference>
<evidence type="ECO:0000256" key="4">
    <source>
        <dbReference type="SAM" id="MobiDB-lite"/>
    </source>
</evidence>
<feature type="region of interest" description="Disordered" evidence="4">
    <location>
        <begin position="569"/>
        <end position="592"/>
    </location>
</feature>
<name>A0ABW4X2W0_9BACT</name>
<protein>
    <submittedName>
        <fullName evidence="8">Thiamine pyrophosphate-requiring protein</fullName>
    </submittedName>
</protein>
<dbReference type="InterPro" id="IPR047210">
    <property type="entry name" value="TPP_PYR_POXB-like"/>
</dbReference>
<dbReference type="InterPro" id="IPR047212">
    <property type="entry name" value="TPP_POXB-like"/>
</dbReference>
<accession>A0ABW4X2W0</accession>
<dbReference type="InterPro" id="IPR029061">
    <property type="entry name" value="THDP-binding"/>
</dbReference>
<dbReference type="Proteomes" id="UP001597369">
    <property type="component" value="Unassembled WGS sequence"/>
</dbReference>
<dbReference type="InterPro" id="IPR000399">
    <property type="entry name" value="TPP-bd_CS"/>
</dbReference>
<feature type="domain" description="Thiamine pyrophosphate enzyme central" evidence="5">
    <location>
        <begin position="198"/>
        <end position="328"/>
    </location>
</feature>
<dbReference type="CDD" id="cd07039">
    <property type="entry name" value="TPP_PYR_POX"/>
    <property type="match status" value="1"/>
</dbReference>
<dbReference type="Pfam" id="PF02776">
    <property type="entry name" value="TPP_enzyme_N"/>
    <property type="match status" value="1"/>
</dbReference>
<dbReference type="CDD" id="cd02014">
    <property type="entry name" value="TPP_POX"/>
    <property type="match status" value="1"/>
</dbReference>
<dbReference type="Pfam" id="PF02775">
    <property type="entry name" value="TPP_enzyme_C"/>
    <property type="match status" value="1"/>
</dbReference>
<evidence type="ECO:0000259" key="5">
    <source>
        <dbReference type="Pfam" id="PF00205"/>
    </source>
</evidence>
<gene>
    <name evidence="8" type="ORF">ACFSKU_18805</name>
</gene>
<feature type="domain" description="Thiamine pyrophosphate enzyme N-terminal TPP-binding" evidence="7">
    <location>
        <begin position="4"/>
        <end position="120"/>
    </location>
</feature>
<dbReference type="InterPro" id="IPR012000">
    <property type="entry name" value="Thiamin_PyroP_enz_cen_dom"/>
</dbReference>
<proteinExistence type="inferred from homology"/>
<dbReference type="Gene3D" id="3.40.50.1220">
    <property type="entry name" value="TPP-binding domain"/>
    <property type="match status" value="1"/>
</dbReference>
<keyword evidence="2 3" id="KW-0786">Thiamine pyrophosphate</keyword>
<dbReference type="NCBIfam" id="NF006129">
    <property type="entry name" value="PRK08273.1"/>
    <property type="match status" value="1"/>
</dbReference>
<dbReference type="InterPro" id="IPR029035">
    <property type="entry name" value="DHS-like_NAD/FAD-binding_dom"/>
</dbReference>